<evidence type="ECO:0000313" key="2">
    <source>
        <dbReference type="Proteomes" id="UP001189429"/>
    </source>
</evidence>
<sequence length="150" mass="16651">MYIFWQIKEELRRNRWWALSDGPTEKEQRTHSLLHVVSRDARLHFAKIYPGEGAAFVNVRLHDIGEEGQATHSANARRILYVARGSFANPLLRDSNLSCGNYTATSYMVGAISTLASVTTLEIVDSCGAHTIASLSDTPSWIICVSSARV</sequence>
<comment type="caution">
    <text evidence="1">The sequence shown here is derived from an EMBL/GenBank/DDBJ whole genome shotgun (WGS) entry which is preliminary data.</text>
</comment>
<evidence type="ECO:0000313" key="1">
    <source>
        <dbReference type="EMBL" id="CAK0790553.1"/>
    </source>
</evidence>
<reference evidence="1" key="1">
    <citation type="submission" date="2023-10" db="EMBL/GenBank/DDBJ databases">
        <authorList>
            <person name="Chen Y."/>
            <person name="Shah S."/>
            <person name="Dougan E. K."/>
            <person name="Thang M."/>
            <person name="Chan C."/>
        </authorList>
    </citation>
    <scope>NUCLEOTIDE SEQUENCE [LARGE SCALE GENOMIC DNA]</scope>
</reference>
<proteinExistence type="predicted"/>
<organism evidence="1 2">
    <name type="scientific">Prorocentrum cordatum</name>
    <dbReference type="NCBI Taxonomy" id="2364126"/>
    <lineage>
        <taxon>Eukaryota</taxon>
        <taxon>Sar</taxon>
        <taxon>Alveolata</taxon>
        <taxon>Dinophyceae</taxon>
        <taxon>Prorocentrales</taxon>
        <taxon>Prorocentraceae</taxon>
        <taxon>Prorocentrum</taxon>
    </lineage>
</organism>
<gene>
    <name evidence="1" type="ORF">PCOR1329_LOCUS1811</name>
</gene>
<accession>A0ABN9PDX2</accession>
<name>A0ABN9PDX2_9DINO</name>
<dbReference type="EMBL" id="CAUYUJ010000447">
    <property type="protein sequence ID" value="CAK0790553.1"/>
    <property type="molecule type" value="Genomic_DNA"/>
</dbReference>
<dbReference type="Proteomes" id="UP001189429">
    <property type="component" value="Unassembled WGS sequence"/>
</dbReference>
<keyword evidence="2" id="KW-1185">Reference proteome</keyword>
<protein>
    <submittedName>
        <fullName evidence="1">Uncharacterized protein</fullName>
    </submittedName>
</protein>